<dbReference type="AlphaFoldDB" id="A0AAP6ZNJ2"/>
<organism evidence="1 2">
    <name type="scientific">Vibrio coralliilyticus</name>
    <dbReference type="NCBI Taxonomy" id="190893"/>
    <lineage>
        <taxon>Bacteria</taxon>
        <taxon>Pseudomonadati</taxon>
        <taxon>Pseudomonadota</taxon>
        <taxon>Gammaproteobacteria</taxon>
        <taxon>Vibrionales</taxon>
        <taxon>Vibrionaceae</taxon>
        <taxon>Vibrio</taxon>
    </lineage>
</organism>
<dbReference type="Proteomes" id="UP000576645">
    <property type="component" value="Unassembled WGS sequence"/>
</dbReference>
<sequence length="193" mass="22244">MCNKLINNRSGNYFDKSDLPMKDPVDKDGWNAFIIENVLDTKGFKNETECPNCGKNAERRNFDECLGGTINQVYSIDCSHCGYHKCDQEECYACEVIYNQKHAAQSRHLGEAIEADLMLDSMIESLEKDGRIEPATLTYLKLKLTNKDVQEHFELVFVPKGTKANQYIKRKLLDALFFWKNEQMIEQAKMELA</sequence>
<evidence type="ECO:0000313" key="1">
    <source>
        <dbReference type="EMBL" id="NOJ25336.1"/>
    </source>
</evidence>
<name>A0AAP6ZNJ2_9VIBR</name>
<dbReference type="EMBL" id="VTXP01000015">
    <property type="protein sequence ID" value="NOJ25336.1"/>
    <property type="molecule type" value="Genomic_DNA"/>
</dbReference>
<dbReference type="RefSeq" id="WP_171353834.1">
    <property type="nucleotide sequence ID" value="NZ_VTXP01000015.1"/>
</dbReference>
<proteinExistence type="predicted"/>
<evidence type="ECO:0000313" key="2">
    <source>
        <dbReference type="Proteomes" id="UP000576645"/>
    </source>
</evidence>
<evidence type="ECO:0008006" key="3">
    <source>
        <dbReference type="Google" id="ProtNLM"/>
    </source>
</evidence>
<accession>A0AAP6ZNJ2</accession>
<gene>
    <name evidence="1" type="ORF">F0238_21655</name>
</gene>
<protein>
    <recommendedName>
        <fullName evidence="3">DUF2321 domain-containing protein</fullName>
    </recommendedName>
</protein>
<comment type="caution">
    <text evidence="1">The sequence shown here is derived from an EMBL/GenBank/DDBJ whole genome shotgun (WGS) entry which is preliminary data.</text>
</comment>
<reference evidence="1 2" key="1">
    <citation type="submission" date="2019-09" db="EMBL/GenBank/DDBJ databases">
        <title>Draft genome sequencing and comparative genomics of hatchery-associated Vibrios.</title>
        <authorList>
            <person name="Kehlet-Delgado H."/>
            <person name="Mueller R.S."/>
        </authorList>
    </citation>
    <scope>NUCLEOTIDE SEQUENCE [LARGE SCALE GENOMIC DNA]</scope>
    <source>
        <strain evidence="1 2">09-121-3</strain>
    </source>
</reference>